<dbReference type="InterPro" id="IPR000905">
    <property type="entry name" value="Gcp-like_dom"/>
</dbReference>
<dbReference type="RefSeq" id="WP_124218920.1">
    <property type="nucleotide sequence ID" value="NZ_RKRF01000002.1"/>
</dbReference>
<proteinExistence type="predicted"/>
<feature type="domain" description="Gcp-like" evidence="1">
    <location>
        <begin position="33"/>
        <end position="150"/>
    </location>
</feature>
<dbReference type="Gene3D" id="3.30.420.40">
    <property type="match status" value="2"/>
</dbReference>
<comment type="caution">
    <text evidence="2">The sequence shown here is derived from an EMBL/GenBank/DDBJ whole genome shotgun (WGS) entry which is preliminary data.</text>
</comment>
<dbReference type="GO" id="GO:0002949">
    <property type="term" value="P:tRNA threonylcarbamoyladenosine modification"/>
    <property type="evidence" value="ECO:0007669"/>
    <property type="project" value="InterPro"/>
</dbReference>
<dbReference type="InterPro" id="IPR043129">
    <property type="entry name" value="ATPase_NBD"/>
</dbReference>
<dbReference type="CDD" id="cd24032">
    <property type="entry name" value="ASKHA_NBD_TsaB"/>
    <property type="match status" value="1"/>
</dbReference>
<dbReference type="Proteomes" id="UP000276443">
    <property type="component" value="Unassembled WGS sequence"/>
</dbReference>
<sequence>MSNVLCIDTSNQPMSVAVYKDNQLAVELTVNIKRNHSIQLMPAVRDLMKQAELKPNELTEIVVGEGPGSFTGIRIGMTTAKSLAWTLNIPIKTVSSLELVAGSMLYQKGFVCPFFDARRGNVFTGLYETNYGDIDCLEEDGHTDMESWLSHLKELEQPITFVSPNGDDFHSMINSYLRDQAIILDQAMSLPRASLLYPISQTKEESPVHLVKPNYQRMTQAEANWIKQHKDESTNE</sequence>
<dbReference type="GO" id="GO:0005829">
    <property type="term" value="C:cytosol"/>
    <property type="evidence" value="ECO:0007669"/>
    <property type="project" value="TreeGrafter"/>
</dbReference>
<dbReference type="Pfam" id="PF00814">
    <property type="entry name" value="TsaD"/>
    <property type="match status" value="1"/>
</dbReference>
<gene>
    <name evidence="2" type="ORF">EDC24_0096</name>
</gene>
<dbReference type="PANTHER" id="PTHR11735:SF11">
    <property type="entry name" value="TRNA THREONYLCARBAMOYLADENOSINE BIOSYNTHESIS PROTEIN TSAB"/>
    <property type="match status" value="1"/>
</dbReference>
<reference evidence="2 3" key="1">
    <citation type="submission" date="2018-11" db="EMBL/GenBank/DDBJ databases">
        <title>Genomic Encyclopedia of Type Strains, Phase IV (KMG-IV): sequencing the most valuable type-strain genomes for metagenomic binning, comparative biology and taxonomic classification.</title>
        <authorList>
            <person name="Goeker M."/>
        </authorList>
    </citation>
    <scope>NUCLEOTIDE SEQUENCE [LARGE SCALE GENOMIC DNA]</scope>
    <source>
        <strain evidence="2 3">DSM 18090</strain>
    </source>
</reference>
<dbReference type="InterPro" id="IPR022496">
    <property type="entry name" value="T6A_TsaB"/>
</dbReference>
<protein>
    <submittedName>
        <fullName evidence="2">tRNA threonylcarbamoyladenosine biosynthesis protein TsaB</fullName>
    </submittedName>
</protein>
<dbReference type="SUPFAM" id="SSF53067">
    <property type="entry name" value="Actin-like ATPase domain"/>
    <property type="match status" value="2"/>
</dbReference>
<keyword evidence="3" id="KW-1185">Reference proteome</keyword>
<dbReference type="NCBIfam" id="TIGR03725">
    <property type="entry name" value="T6A_YeaZ"/>
    <property type="match status" value="1"/>
</dbReference>
<evidence type="ECO:0000313" key="3">
    <source>
        <dbReference type="Proteomes" id="UP000276443"/>
    </source>
</evidence>
<dbReference type="OrthoDB" id="9784166at2"/>
<dbReference type="PANTHER" id="PTHR11735">
    <property type="entry name" value="TRNA N6-ADENOSINE THREONYLCARBAMOYLTRANSFERASE"/>
    <property type="match status" value="1"/>
</dbReference>
<evidence type="ECO:0000259" key="1">
    <source>
        <dbReference type="Pfam" id="PF00814"/>
    </source>
</evidence>
<accession>A0A3N5C484</accession>
<dbReference type="AlphaFoldDB" id="A0A3N5C484"/>
<organism evidence="2 3">
    <name type="scientific">Aquisalibacillus elongatus</name>
    <dbReference type="NCBI Taxonomy" id="485577"/>
    <lineage>
        <taxon>Bacteria</taxon>
        <taxon>Bacillati</taxon>
        <taxon>Bacillota</taxon>
        <taxon>Bacilli</taxon>
        <taxon>Bacillales</taxon>
        <taxon>Bacillaceae</taxon>
        <taxon>Aquisalibacillus</taxon>
    </lineage>
</organism>
<dbReference type="EMBL" id="RKRF01000002">
    <property type="protein sequence ID" value="RPF57048.1"/>
    <property type="molecule type" value="Genomic_DNA"/>
</dbReference>
<name>A0A3N5C484_9BACI</name>
<evidence type="ECO:0000313" key="2">
    <source>
        <dbReference type="EMBL" id="RPF57048.1"/>
    </source>
</evidence>